<gene>
    <name evidence="2" type="ORF">PZA18_17085</name>
</gene>
<evidence type="ECO:0000259" key="1">
    <source>
        <dbReference type="Pfam" id="PF08242"/>
    </source>
</evidence>
<comment type="caution">
    <text evidence="2">The sequence shown here is derived from an EMBL/GenBank/DDBJ whole genome shotgun (WGS) entry which is preliminary data.</text>
</comment>
<name>A0ABT7E2Z5_9NEIS</name>
<dbReference type="Pfam" id="PF08242">
    <property type="entry name" value="Methyltransf_12"/>
    <property type="match status" value="1"/>
</dbReference>
<proteinExistence type="predicted"/>
<dbReference type="GO" id="GO:0008168">
    <property type="term" value="F:methyltransferase activity"/>
    <property type="evidence" value="ECO:0007669"/>
    <property type="project" value="UniProtKB-KW"/>
</dbReference>
<feature type="domain" description="Methyltransferase type 12" evidence="1">
    <location>
        <begin position="48"/>
        <end position="147"/>
    </location>
</feature>
<dbReference type="InterPro" id="IPR029063">
    <property type="entry name" value="SAM-dependent_MTases_sf"/>
</dbReference>
<dbReference type="EC" id="2.1.1.-" evidence="2"/>
<sequence>MPIEFDQNYATIYDHKIRKLIPGYLLLHELSRHTLQALLPVQAKIVVAGAGTGQEVIETATANPGWQYCLVEPSAPMREEAQRRAEAAGIAQRVSFRAGRVGLDAELESAPCFDAALSLLVLHFVAGEAAKLAYLRQLAGCLHPGAPLLLADMEGERDSAVFAQQIAIWHRQQLASRSHPETVALDFSKLETDIYPLPALRLQALLEEAGFTPPIAYFRAWQIAGYYCHRR</sequence>
<evidence type="ECO:0000313" key="2">
    <source>
        <dbReference type="EMBL" id="MDK2125770.1"/>
    </source>
</evidence>
<organism evidence="2 3">
    <name type="scientific">Parachitinimonas caeni</name>
    <dbReference type="NCBI Taxonomy" id="3031301"/>
    <lineage>
        <taxon>Bacteria</taxon>
        <taxon>Pseudomonadati</taxon>
        <taxon>Pseudomonadota</taxon>
        <taxon>Betaproteobacteria</taxon>
        <taxon>Neisseriales</taxon>
        <taxon>Chitinibacteraceae</taxon>
        <taxon>Parachitinimonas</taxon>
    </lineage>
</organism>
<dbReference type="Proteomes" id="UP001172778">
    <property type="component" value="Unassembled WGS sequence"/>
</dbReference>
<keyword evidence="3" id="KW-1185">Reference proteome</keyword>
<dbReference type="RefSeq" id="WP_284102083.1">
    <property type="nucleotide sequence ID" value="NZ_JARRAF010000024.1"/>
</dbReference>
<protein>
    <submittedName>
        <fullName evidence="2">Class I SAM-dependent methyltransferase</fullName>
        <ecNumber evidence="2">2.1.1.-</ecNumber>
    </submittedName>
</protein>
<reference evidence="2" key="1">
    <citation type="submission" date="2023-03" db="EMBL/GenBank/DDBJ databases">
        <title>Chitinimonas shenzhenensis gen. nov., sp. nov., a novel member of family Burkholderiaceae isolated from activated sludge collected in Shen Zhen, China.</title>
        <authorList>
            <person name="Wang X."/>
        </authorList>
    </citation>
    <scope>NUCLEOTIDE SEQUENCE</scope>
    <source>
        <strain evidence="2">DQS-5</strain>
    </source>
</reference>
<evidence type="ECO:0000313" key="3">
    <source>
        <dbReference type="Proteomes" id="UP001172778"/>
    </source>
</evidence>
<accession>A0ABT7E2Z5</accession>
<dbReference type="SUPFAM" id="SSF53335">
    <property type="entry name" value="S-adenosyl-L-methionine-dependent methyltransferases"/>
    <property type="match status" value="1"/>
</dbReference>
<dbReference type="Gene3D" id="3.40.50.150">
    <property type="entry name" value="Vaccinia Virus protein VP39"/>
    <property type="match status" value="1"/>
</dbReference>
<dbReference type="InterPro" id="IPR013217">
    <property type="entry name" value="Methyltransf_12"/>
</dbReference>
<keyword evidence="2" id="KW-0489">Methyltransferase</keyword>
<keyword evidence="2" id="KW-0808">Transferase</keyword>
<dbReference type="EMBL" id="JARRAF010000024">
    <property type="protein sequence ID" value="MDK2125770.1"/>
    <property type="molecule type" value="Genomic_DNA"/>
</dbReference>
<dbReference type="GO" id="GO:0032259">
    <property type="term" value="P:methylation"/>
    <property type="evidence" value="ECO:0007669"/>
    <property type="project" value="UniProtKB-KW"/>
</dbReference>